<sequence>MKDPSEAPSRRLCGARNRRGTPCQKPPLAGRTRCILHGGKTPKGARGNRTHDLYSRALTEDEATGWDAVPLGDIDAEIRMCKIWLARAMELDTAIGEDPASPTNKAGMVLSEVRQTTAGESKSTDVIARRPDVMARIDRLLGRIAQLEKIRSDLILAQAEQGREDGLPLPWVD</sequence>
<proteinExistence type="predicted"/>
<evidence type="ECO:0008006" key="4">
    <source>
        <dbReference type="Google" id="ProtNLM"/>
    </source>
</evidence>
<evidence type="ECO:0000313" key="2">
    <source>
        <dbReference type="EMBL" id="EWY36292.1"/>
    </source>
</evidence>
<organism evidence="2 3">
    <name type="scientific">Skermanella stibiiresistens SB22</name>
    <dbReference type="NCBI Taxonomy" id="1385369"/>
    <lineage>
        <taxon>Bacteria</taxon>
        <taxon>Pseudomonadati</taxon>
        <taxon>Pseudomonadota</taxon>
        <taxon>Alphaproteobacteria</taxon>
        <taxon>Rhodospirillales</taxon>
        <taxon>Azospirillaceae</taxon>
        <taxon>Skermanella</taxon>
    </lineage>
</organism>
<protein>
    <recommendedName>
        <fullName evidence="4">Terminase small subunit</fullName>
    </recommendedName>
</protein>
<reference evidence="2 3" key="1">
    <citation type="submission" date="2013-08" db="EMBL/GenBank/DDBJ databases">
        <title>The genome sequence of Skermanella stibiiresistens.</title>
        <authorList>
            <person name="Zhu W."/>
            <person name="Wang G."/>
        </authorList>
    </citation>
    <scope>NUCLEOTIDE SEQUENCE [LARGE SCALE GENOMIC DNA]</scope>
    <source>
        <strain evidence="2 3">SB22</strain>
    </source>
</reference>
<dbReference type="Proteomes" id="UP000019486">
    <property type="component" value="Unassembled WGS sequence"/>
</dbReference>
<accession>W9GV25</accession>
<name>W9GV25_9PROT</name>
<evidence type="ECO:0000256" key="1">
    <source>
        <dbReference type="SAM" id="MobiDB-lite"/>
    </source>
</evidence>
<keyword evidence="3" id="KW-1185">Reference proteome</keyword>
<dbReference type="AlphaFoldDB" id="W9GV25"/>
<dbReference type="NCBIfam" id="NF041373">
    <property type="entry name" value="HGG_STG"/>
    <property type="match status" value="1"/>
</dbReference>
<dbReference type="OrthoDB" id="7597230at2"/>
<gene>
    <name evidence="2" type="ORF">N825_28895</name>
</gene>
<dbReference type="InterPro" id="IPR047675">
    <property type="entry name" value="Putative_zinc-bd"/>
</dbReference>
<evidence type="ECO:0000313" key="3">
    <source>
        <dbReference type="Proteomes" id="UP000019486"/>
    </source>
</evidence>
<dbReference type="EMBL" id="AVFL01000047">
    <property type="protein sequence ID" value="EWY36292.1"/>
    <property type="molecule type" value="Genomic_DNA"/>
</dbReference>
<dbReference type="RefSeq" id="WP_051513878.1">
    <property type="nucleotide sequence ID" value="NZ_AVFL01000047.1"/>
</dbReference>
<comment type="caution">
    <text evidence="2">The sequence shown here is derived from an EMBL/GenBank/DDBJ whole genome shotgun (WGS) entry which is preliminary data.</text>
</comment>
<feature type="region of interest" description="Disordered" evidence="1">
    <location>
        <begin position="1"/>
        <end position="29"/>
    </location>
</feature>